<dbReference type="RefSeq" id="WP_126579896.1">
    <property type="nucleotide sequence ID" value="NZ_BIFR01000001.1"/>
</dbReference>
<dbReference type="GO" id="GO:0042578">
    <property type="term" value="F:phosphoric ester hydrolase activity"/>
    <property type="evidence" value="ECO:0007669"/>
    <property type="project" value="UniProtKB-ARBA"/>
</dbReference>
<name>A0A401ZZG7_9CHLR</name>
<evidence type="ECO:0000313" key="3">
    <source>
        <dbReference type="Proteomes" id="UP000287352"/>
    </source>
</evidence>
<comment type="caution">
    <text evidence="2">The sequence shown here is derived from an EMBL/GenBank/DDBJ whole genome shotgun (WGS) entry which is preliminary data.</text>
</comment>
<gene>
    <name evidence="2" type="primary">sapM</name>
    <name evidence="2" type="ORF">KTT_21190</name>
</gene>
<sequence length="294" mass="32880">MKRNVATRLFFFLSIVFIGSSIPLHYPTAQAAHLPRPQHVVIVVEENHSFQQIIGSSSAPYINALAKQGALFSHSSAITHPSEPNYLALFSGSTHHLTSDACPRSYYGLNLGSSLLDAHDSFTGYSESMPGIGFTGCLHPNSDHPLYARKHNPWVNFQNLSSTSNQTFMEFPTNYTNYTNYTQLPTVAFVIPNQQNDMHSGSIKQGDSWLQANLDGYVQWAHKQNSLLIVTWDEDDGSAQNQIPTFFVGPMVKAGVYDEPINHYTVLRTLEEMYNLPPINKSAETSPITDIWKR</sequence>
<dbReference type="InterPro" id="IPR007312">
    <property type="entry name" value="Phosphoesterase"/>
</dbReference>
<organism evidence="2 3">
    <name type="scientific">Tengunoibacter tsumagoiensis</name>
    <dbReference type="NCBI Taxonomy" id="2014871"/>
    <lineage>
        <taxon>Bacteria</taxon>
        <taxon>Bacillati</taxon>
        <taxon>Chloroflexota</taxon>
        <taxon>Ktedonobacteria</taxon>
        <taxon>Ktedonobacterales</taxon>
        <taxon>Dictyobacteraceae</taxon>
        <taxon>Tengunoibacter</taxon>
    </lineage>
</organism>
<reference evidence="3" key="1">
    <citation type="submission" date="2018-12" db="EMBL/GenBank/DDBJ databases">
        <title>Tengunoibacter tsumagoiensis gen. nov., sp. nov., Dictyobacter kobayashii sp. nov., D. alpinus sp. nov., and D. joshuensis sp. nov. and description of Dictyobacteraceae fam. nov. within the order Ktedonobacterales isolated from Tengu-no-mugimeshi.</title>
        <authorList>
            <person name="Wang C.M."/>
            <person name="Zheng Y."/>
            <person name="Sakai Y."/>
            <person name="Toyoda A."/>
            <person name="Minakuchi Y."/>
            <person name="Abe K."/>
            <person name="Yokota A."/>
            <person name="Yabe S."/>
        </authorList>
    </citation>
    <scope>NUCLEOTIDE SEQUENCE [LARGE SCALE GENOMIC DNA]</scope>
    <source>
        <strain evidence="3">Uno3</strain>
    </source>
</reference>
<dbReference type="Proteomes" id="UP000287352">
    <property type="component" value="Unassembled WGS sequence"/>
</dbReference>
<keyword evidence="1" id="KW-0378">Hydrolase</keyword>
<evidence type="ECO:0000256" key="1">
    <source>
        <dbReference type="ARBA" id="ARBA00022801"/>
    </source>
</evidence>
<dbReference type="InterPro" id="IPR017850">
    <property type="entry name" value="Alkaline_phosphatase_core_sf"/>
</dbReference>
<dbReference type="SUPFAM" id="SSF53649">
    <property type="entry name" value="Alkaline phosphatase-like"/>
    <property type="match status" value="1"/>
</dbReference>
<proteinExistence type="predicted"/>
<dbReference type="AlphaFoldDB" id="A0A401ZZG7"/>
<accession>A0A401ZZG7</accession>
<dbReference type="PANTHER" id="PTHR31956:SF1">
    <property type="entry name" value="NON-SPECIFIC PHOSPHOLIPASE C1"/>
    <property type="match status" value="1"/>
</dbReference>
<protein>
    <submittedName>
        <fullName evidence="2">Acid phosphatase</fullName>
    </submittedName>
</protein>
<dbReference type="Pfam" id="PF04185">
    <property type="entry name" value="Phosphoesterase"/>
    <property type="match status" value="1"/>
</dbReference>
<dbReference type="EMBL" id="BIFR01000001">
    <property type="protein sequence ID" value="GCE12260.1"/>
    <property type="molecule type" value="Genomic_DNA"/>
</dbReference>
<evidence type="ECO:0000313" key="2">
    <source>
        <dbReference type="EMBL" id="GCE12260.1"/>
    </source>
</evidence>
<keyword evidence="3" id="KW-1185">Reference proteome</keyword>
<dbReference type="OrthoDB" id="9770871at2"/>
<dbReference type="Gene3D" id="3.40.720.10">
    <property type="entry name" value="Alkaline Phosphatase, subunit A"/>
    <property type="match status" value="1"/>
</dbReference>
<dbReference type="PANTHER" id="PTHR31956">
    <property type="entry name" value="NON-SPECIFIC PHOSPHOLIPASE C4-RELATED"/>
    <property type="match status" value="1"/>
</dbReference>